<accession>M0B0K6</accession>
<dbReference type="SUPFAM" id="SSF50998">
    <property type="entry name" value="Quinoprotein alcohol dehydrogenase-like"/>
    <property type="match status" value="1"/>
</dbReference>
<feature type="domain" description="Pyrrolo-quinoline quinone repeat" evidence="2">
    <location>
        <begin position="216"/>
        <end position="353"/>
    </location>
</feature>
<dbReference type="PATRIC" id="fig|1227492.4.peg.684"/>
<dbReference type="Proteomes" id="UP000011693">
    <property type="component" value="Unassembled WGS sequence"/>
</dbReference>
<dbReference type="EMBL" id="AOIN01000024">
    <property type="protein sequence ID" value="ELZ04072.1"/>
    <property type="molecule type" value="Genomic_DNA"/>
</dbReference>
<evidence type="ECO:0000256" key="1">
    <source>
        <dbReference type="SAM" id="MobiDB-lite"/>
    </source>
</evidence>
<evidence type="ECO:0000313" key="3">
    <source>
        <dbReference type="EMBL" id="ELZ04072.1"/>
    </source>
</evidence>
<dbReference type="InterPro" id="IPR011047">
    <property type="entry name" value="Quinoprotein_ADH-like_sf"/>
</dbReference>
<dbReference type="STRING" id="1227492.C482_03531"/>
<feature type="domain" description="Pyrrolo-quinoline quinone repeat" evidence="2">
    <location>
        <begin position="33"/>
        <end position="173"/>
    </location>
</feature>
<dbReference type="AlphaFoldDB" id="M0B0K6"/>
<dbReference type="InterPro" id="IPR002372">
    <property type="entry name" value="PQQ_rpt_dom"/>
</dbReference>
<dbReference type="InterPro" id="IPR015943">
    <property type="entry name" value="WD40/YVTN_repeat-like_dom_sf"/>
</dbReference>
<organism evidence="3 4">
    <name type="scientific">Natrialba chahannaoensis JCM 10990</name>
    <dbReference type="NCBI Taxonomy" id="1227492"/>
    <lineage>
        <taxon>Archaea</taxon>
        <taxon>Methanobacteriati</taxon>
        <taxon>Methanobacteriota</taxon>
        <taxon>Stenosarchaea group</taxon>
        <taxon>Halobacteria</taxon>
        <taxon>Halobacteriales</taxon>
        <taxon>Natrialbaceae</taxon>
        <taxon>Natrialba</taxon>
    </lineage>
</organism>
<sequence>MWLGEIEHARSRQLWSRSCVQAVADLLVVGRWDGRVTAFDRDSLDPRWTVDHHGRAVTMAPLSDRIVVGSRGDRGTIAAYDLDTGTQCWQYEAATDVGTATKDGIFALPYVVALESEPAASLTHDHGRVYAVAQRYERDGEHRRWQSVVLAFDADGTVDWRYETDASPIALSLGDRTAGAGSDEDGDGDGDGDAKPNTPLAVGYNRCLGDHDVGLVVLDADSGAVNWNWDPGTDGDRRVGDVAVHGDHVAVASHGDKCGYLLGPGGEERWRVPLATETDIEGETLYAYPNHVAIGDDHVAFVTGNTYAVESRETASRHPNEHQIAVFDTDGTARWTAEIRGYAHEIATTAASVVIPCAQNFRVRDPMTHGVRHFDLETGAGTVLETEGIATAVALESPSPSTSTAESDVNTIGAVEEPVEYHDGDHSYGEYALRTWVLE</sequence>
<dbReference type="Pfam" id="PF13360">
    <property type="entry name" value="PQQ_2"/>
    <property type="match status" value="2"/>
</dbReference>
<comment type="caution">
    <text evidence="3">The sequence shown here is derived from an EMBL/GenBank/DDBJ whole genome shotgun (WGS) entry which is preliminary data.</text>
</comment>
<dbReference type="SMART" id="SM00564">
    <property type="entry name" value="PQQ"/>
    <property type="match status" value="4"/>
</dbReference>
<feature type="region of interest" description="Disordered" evidence="1">
    <location>
        <begin position="173"/>
        <end position="197"/>
    </location>
</feature>
<proteinExistence type="predicted"/>
<evidence type="ECO:0000259" key="2">
    <source>
        <dbReference type="Pfam" id="PF13360"/>
    </source>
</evidence>
<dbReference type="Gene3D" id="2.130.10.10">
    <property type="entry name" value="YVTN repeat-like/Quinoprotein amine dehydrogenase"/>
    <property type="match status" value="1"/>
</dbReference>
<feature type="compositionally biased region" description="Acidic residues" evidence="1">
    <location>
        <begin position="182"/>
        <end position="191"/>
    </location>
</feature>
<name>M0B0K6_9EURY</name>
<protein>
    <submittedName>
        <fullName evidence="3">Pyrrolo-quinoline quinone repeat-containing protein</fullName>
    </submittedName>
</protein>
<evidence type="ECO:0000313" key="4">
    <source>
        <dbReference type="Proteomes" id="UP000011693"/>
    </source>
</evidence>
<keyword evidence="4" id="KW-1185">Reference proteome</keyword>
<reference evidence="3 4" key="1">
    <citation type="journal article" date="2014" name="PLoS Genet.">
        <title>Phylogenetically driven sequencing of extremely halophilic archaea reveals strategies for static and dynamic osmo-response.</title>
        <authorList>
            <person name="Becker E.A."/>
            <person name="Seitzer P.M."/>
            <person name="Tritt A."/>
            <person name="Larsen D."/>
            <person name="Krusor M."/>
            <person name="Yao A.I."/>
            <person name="Wu D."/>
            <person name="Madern D."/>
            <person name="Eisen J.A."/>
            <person name="Darling A.E."/>
            <person name="Facciotti M.T."/>
        </authorList>
    </citation>
    <scope>NUCLEOTIDE SEQUENCE [LARGE SCALE GENOMIC DNA]</scope>
    <source>
        <strain evidence="3 4">JCM 10990</strain>
    </source>
</reference>
<gene>
    <name evidence="3" type="ORF">C482_03531</name>
</gene>
<dbReference type="InterPro" id="IPR018391">
    <property type="entry name" value="PQQ_b-propeller_rpt"/>
</dbReference>